<dbReference type="Proteomes" id="UP001596392">
    <property type="component" value="Unassembled WGS sequence"/>
</dbReference>
<keyword evidence="1" id="KW-0472">Membrane</keyword>
<evidence type="ECO:0000313" key="3">
    <source>
        <dbReference type="Proteomes" id="UP001596392"/>
    </source>
</evidence>
<protein>
    <recommendedName>
        <fullName evidence="4">Glycerophosphoryl diester phosphodiesterase family protein</fullName>
    </recommendedName>
</protein>
<dbReference type="RefSeq" id="WP_376805177.1">
    <property type="nucleotide sequence ID" value="NZ_JBHTAC010000003.1"/>
</dbReference>
<comment type="caution">
    <text evidence="2">The sequence shown here is derived from an EMBL/GenBank/DDBJ whole genome shotgun (WGS) entry which is preliminary data.</text>
</comment>
<sequence>MEYALSTNDPQQFPGTVPTSGFLPPDDAFPAERASGPEVLVNLPGEGLAGWARKVAGVLRRGWQQQLAIFTITHALPSLVLYALAVVGLLALLNSDVARAAAVDDALAEKLVVRILIVIGLMMVLALPLRLLGYAAATWSAVRQAAGLPAQLSRALWFGLRRVPVMFAWSLVAYVLTFVVVFLVLLCFASAFSVAGLVPAVIVLGYLMMITGMVGPAVLFEHRRPLVRAFDTVNNAFWPTVVRLAVPGVVLFLAYRYNQVIDGAAGMVGFAGTIDERAGFAFAAVAASAALELPVAMLLFPTVLVTYVERRALVAPNLRTPHLLDELG</sequence>
<keyword evidence="3" id="KW-1185">Reference proteome</keyword>
<feature type="transmembrane region" description="Helical" evidence="1">
    <location>
        <begin position="163"/>
        <end position="191"/>
    </location>
</feature>
<keyword evidence="1" id="KW-1133">Transmembrane helix</keyword>
<evidence type="ECO:0000256" key="1">
    <source>
        <dbReference type="SAM" id="Phobius"/>
    </source>
</evidence>
<gene>
    <name evidence="2" type="ORF">ACFQO7_04470</name>
</gene>
<feature type="transmembrane region" description="Helical" evidence="1">
    <location>
        <begin position="241"/>
        <end position="258"/>
    </location>
</feature>
<feature type="transmembrane region" description="Helical" evidence="1">
    <location>
        <begin position="113"/>
        <end position="142"/>
    </location>
</feature>
<evidence type="ECO:0008006" key="4">
    <source>
        <dbReference type="Google" id="ProtNLM"/>
    </source>
</evidence>
<feature type="transmembrane region" description="Helical" evidence="1">
    <location>
        <begin position="278"/>
        <end position="300"/>
    </location>
</feature>
<reference evidence="3" key="1">
    <citation type="journal article" date="2019" name="Int. J. Syst. Evol. Microbiol.">
        <title>The Global Catalogue of Microorganisms (GCM) 10K type strain sequencing project: providing services to taxonomists for standard genome sequencing and annotation.</title>
        <authorList>
            <consortium name="The Broad Institute Genomics Platform"/>
            <consortium name="The Broad Institute Genome Sequencing Center for Infectious Disease"/>
            <person name="Wu L."/>
            <person name="Ma J."/>
        </authorList>
    </citation>
    <scope>NUCLEOTIDE SEQUENCE [LARGE SCALE GENOMIC DNA]</scope>
    <source>
        <strain evidence="3">CGMCC 1.9106</strain>
    </source>
</reference>
<name>A0ABW2GTK6_9ACTN</name>
<accession>A0ABW2GTK6</accession>
<keyword evidence="1" id="KW-0812">Transmembrane</keyword>
<feature type="transmembrane region" description="Helical" evidence="1">
    <location>
        <begin position="197"/>
        <end position="220"/>
    </location>
</feature>
<feature type="transmembrane region" description="Helical" evidence="1">
    <location>
        <begin position="67"/>
        <end position="93"/>
    </location>
</feature>
<dbReference type="EMBL" id="JBHTAC010000003">
    <property type="protein sequence ID" value="MFC7241731.1"/>
    <property type="molecule type" value="Genomic_DNA"/>
</dbReference>
<evidence type="ECO:0000313" key="2">
    <source>
        <dbReference type="EMBL" id="MFC7241731.1"/>
    </source>
</evidence>
<proteinExistence type="predicted"/>
<organism evidence="2 3">
    <name type="scientific">Catellatospora aurea</name>
    <dbReference type="NCBI Taxonomy" id="1337874"/>
    <lineage>
        <taxon>Bacteria</taxon>
        <taxon>Bacillati</taxon>
        <taxon>Actinomycetota</taxon>
        <taxon>Actinomycetes</taxon>
        <taxon>Micromonosporales</taxon>
        <taxon>Micromonosporaceae</taxon>
        <taxon>Catellatospora</taxon>
    </lineage>
</organism>